<dbReference type="CDD" id="cd00093">
    <property type="entry name" value="HTH_XRE"/>
    <property type="match status" value="1"/>
</dbReference>
<dbReference type="Gene3D" id="1.10.260.40">
    <property type="entry name" value="lambda repressor-like DNA-binding domains"/>
    <property type="match status" value="1"/>
</dbReference>
<keyword evidence="5" id="KW-1185">Reference proteome</keyword>
<reference evidence="4 5" key="1">
    <citation type="submission" date="2021-06" db="EMBL/GenBank/DDBJ databases">
        <title>Microbial metabolic specificity influences pelagic lipid remineralization.</title>
        <authorList>
            <person name="Behrendt L."/>
            <person name="Hunter J.E."/>
            <person name="Alcolombri U."/>
            <person name="Smriga S."/>
            <person name="Mincer T."/>
            <person name="Lowenstein D.P."/>
            <person name="Peaudecerf F.J."/>
            <person name="Fernandez V.I."/>
            <person name="Fredricks H."/>
            <person name="Almblad H."/>
            <person name="Harrison J.J."/>
            <person name="Stocker R."/>
            <person name="Van Mooy B.A.S."/>
        </authorList>
    </citation>
    <scope>NUCLEOTIDE SEQUENCE [LARGE SCALE GENOMIC DNA]</scope>
    <source>
        <strain evidence="4 5">HP15-B</strain>
    </source>
</reference>
<dbReference type="RefSeq" id="WP_081449856.1">
    <property type="nucleotide sequence ID" value="NZ_CBDDHG010000002.1"/>
</dbReference>
<dbReference type="PANTHER" id="PTHR46797:SF1">
    <property type="entry name" value="METHYLPHOSPHONATE SYNTHASE"/>
    <property type="match status" value="1"/>
</dbReference>
<evidence type="ECO:0000259" key="3">
    <source>
        <dbReference type="PROSITE" id="PS50943"/>
    </source>
</evidence>
<evidence type="ECO:0000313" key="5">
    <source>
        <dbReference type="Proteomes" id="UP000683442"/>
    </source>
</evidence>
<dbReference type="EMBL" id="CP076686">
    <property type="protein sequence ID" value="QWV13584.1"/>
    <property type="molecule type" value="Genomic_DNA"/>
</dbReference>
<evidence type="ECO:0000313" key="4">
    <source>
        <dbReference type="EMBL" id="QWV13584.1"/>
    </source>
</evidence>
<dbReference type="Proteomes" id="UP000683442">
    <property type="component" value="Chromosome"/>
</dbReference>
<dbReference type="InterPro" id="IPR050807">
    <property type="entry name" value="TransReg_Diox_bact_type"/>
</dbReference>
<gene>
    <name evidence="4" type="ORF">KQ249_02905</name>
</gene>
<sequence>MSLGQAIRRLRKERGMTLADLAERCDSHVGNLSRIERDQARPSLELLYRLAQALSLSLTDIFSVAEKKQLDSEQVALNATFISLLEQDRQLLLEFAQLLQRRASQPMGSVYVNRDPLPADSARSNATESDEEQPSG</sequence>
<dbReference type="Pfam" id="PF01381">
    <property type="entry name" value="HTH_3"/>
    <property type="match status" value="1"/>
</dbReference>
<dbReference type="PANTHER" id="PTHR46797">
    <property type="entry name" value="HTH-TYPE TRANSCRIPTIONAL REGULATOR"/>
    <property type="match status" value="1"/>
</dbReference>
<name>A0ABX8ILQ6_9GAMM</name>
<dbReference type="InterPro" id="IPR010982">
    <property type="entry name" value="Lambda_DNA-bd_dom_sf"/>
</dbReference>
<dbReference type="SMART" id="SM00530">
    <property type="entry name" value="HTH_XRE"/>
    <property type="match status" value="1"/>
</dbReference>
<evidence type="ECO:0000256" key="2">
    <source>
        <dbReference type="SAM" id="MobiDB-lite"/>
    </source>
</evidence>
<feature type="domain" description="HTH cro/C1-type" evidence="3">
    <location>
        <begin position="7"/>
        <end position="61"/>
    </location>
</feature>
<proteinExistence type="predicted"/>
<dbReference type="PROSITE" id="PS50943">
    <property type="entry name" value="HTH_CROC1"/>
    <property type="match status" value="1"/>
</dbReference>
<dbReference type="SUPFAM" id="SSF47413">
    <property type="entry name" value="lambda repressor-like DNA-binding domains"/>
    <property type="match status" value="1"/>
</dbReference>
<dbReference type="GeneID" id="78558363"/>
<dbReference type="InterPro" id="IPR001387">
    <property type="entry name" value="Cro/C1-type_HTH"/>
</dbReference>
<organism evidence="4 5">
    <name type="scientific">Marinobacter adhaerens</name>
    <dbReference type="NCBI Taxonomy" id="1033846"/>
    <lineage>
        <taxon>Bacteria</taxon>
        <taxon>Pseudomonadati</taxon>
        <taxon>Pseudomonadota</taxon>
        <taxon>Gammaproteobacteria</taxon>
        <taxon>Pseudomonadales</taxon>
        <taxon>Marinobacteraceae</taxon>
        <taxon>Marinobacter</taxon>
    </lineage>
</organism>
<feature type="region of interest" description="Disordered" evidence="2">
    <location>
        <begin position="109"/>
        <end position="136"/>
    </location>
</feature>
<accession>A0ABX8ILQ6</accession>
<protein>
    <submittedName>
        <fullName evidence="4">Helix-turn-helix domain-containing protein</fullName>
    </submittedName>
</protein>
<keyword evidence="1" id="KW-0238">DNA-binding</keyword>
<evidence type="ECO:0000256" key="1">
    <source>
        <dbReference type="ARBA" id="ARBA00023125"/>
    </source>
</evidence>